<accession>A0ABR0URM4</accession>
<dbReference type="InterPro" id="IPR001878">
    <property type="entry name" value="Znf_CCHC"/>
</dbReference>
<proteinExistence type="predicted"/>
<gene>
    <name evidence="4" type="ORF">DH2020_040971</name>
</gene>
<dbReference type="Proteomes" id="UP001318860">
    <property type="component" value="Unassembled WGS sequence"/>
</dbReference>
<evidence type="ECO:0000256" key="2">
    <source>
        <dbReference type="SAM" id="MobiDB-lite"/>
    </source>
</evidence>
<protein>
    <recommendedName>
        <fullName evidence="3">CCHC-type domain-containing protein</fullName>
    </recommendedName>
</protein>
<evidence type="ECO:0000259" key="3">
    <source>
        <dbReference type="PROSITE" id="PS50158"/>
    </source>
</evidence>
<dbReference type="InterPro" id="IPR040256">
    <property type="entry name" value="At4g02000-like"/>
</dbReference>
<dbReference type="PROSITE" id="PS50158">
    <property type="entry name" value="ZF_CCHC"/>
    <property type="match status" value="1"/>
</dbReference>
<dbReference type="InterPro" id="IPR025836">
    <property type="entry name" value="Zn_knuckle_CX2CX4HX4C"/>
</dbReference>
<dbReference type="PANTHER" id="PTHR31286:SF167">
    <property type="entry name" value="OS09G0268800 PROTEIN"/>
    <property type="match status" value="1"/>
</dbReference>
<keyword evidence="1" id="KW-0479">Metal-binding</keyword>
<dbReference type="EMBL" id="JABTTQ020002250">
    <property type="protein sequence ID" value="KAK6125282.1"/>
    <property type="molecule type" value="Genomic_DNA"/>
</dbReference>
<organism evidence="4 5">
    <name type="scientific">Rehmannia glutinosa</name>
    <name type="common">Chinese foxglove</name>
    <dbReference type="NCBI Taxonomy" id="99300"/>
    <lineage>
        <taxon>Eukaryota</taxon>
        <taxon>Viridiplantae</taxon>
        <taxon>Streptophyta</taxon>
        <taxon>Embryophyta</taxon>
        <taxon>Tracheophyta</taxon>
        <taxon>Spermatophyta</taxon>
        <taxon>Magnoliopsida</taxon>
        <taxon>eudicotyledons</taxon>
        <taxon>Gunneridae</taxon>
        <taxon>Pentapetalae</taxon>
        <taxon>asterids</taxon>
        <taxon>lamiids</taxon>
        <taxon>Lamiales</taxon>
        <taxon>Orobanchaceae</taxon>
        <taxon>Rehmannieae</taxon>
        <taxon>Rehmannia</taxon>
    </lineage>
</organism>
<keyword evidence="1" id="KW-0862">Zinc</keyword>
<name>A0ABR0URM4_REHGL</name>
<keyword evidence="5" id="KW-1185">Reference proteome</keyword>
<evidence type="ECO:0000313" key="4">
    <source>
        <dbReference type="EMBL" id="KAK6125282.1"/>
    </source>
</evidence>
<dbReference type="Pfam" id="PF14392">
    <property type="entry name" value="zf-CCHC_4"/>
    <property type="match status" value="1"/>
</dbReference>
<evidence type="ECO:0000313" key="5">
    <source>
        <dbReference type="Proteomes" id="UP001318860"/>
    </source>
</evidence>
<reference evidence="4 5" key="1">
    <citation type="journal article" date="2021" name="Comput. Struct. Biotechnol. J.">
        <title>De novo genome assembly of the potent medicinal plant Rehmannia glutinosa using nanopore technology.</title>
        <authorList>
            <person name="Ma L."/>
            <person name="Dong C."/>
            <person name="Song C."/>
            <person name="Wang X."/>
            <person name="Zheng X."/>
            <person name="Niu Y."/>
            <person name="Chen S."/>
            <person name="Feng W."/>
        </authorList>
    </citation>
    <scope>NUCLEOTIDE SEQUENCE [LARGE SCALE GENOMIC DNA]</scope>
    <source>
        <strain evidence="4">DH-2019</strain>
    </source>
</reference>
<keyword evidence="1" id="KW-0863">Zinc-finger</keyword>
<sequence>MARCLVAKVFSAKRVNRNTFKQHIPRILQATKQIDIDVVGENLFALEFQNLIDRKRAINGGPWHFFRNLVIFKEMSGTQNPELMEFNYMEIWVECHNIPIVCMQESHILIKDENDVEEFMVLLTYEKLPDFCYTCGKVGHTWRECADEDNENQGTTYGNWLRATLPVGGLRNRGGGTDYKQENEMARKTLPKRDSANDGLNTSDTERDKIYEEDESGEKDCGGHEEVGENHSKVIIATINEGLELLESSEGNENSQLEMQTIENSGDPQISEVSTGRSPKKWKTRARSAGQGGKKLKLLEKGTKRSQWDEEEIGIDERGDNKRLNIGGEDTSEWKEITDMDTNDSAGIAMQPRQEP</sequence>
<feature type="compositionally biased region" description="Basic and acidic residues" evidence="2">
    <location>
        <begin position="297"/>
        <end position="308"/>
    </location>
</feature>
<dbReference type="Pfam" id="PF14111">
    <property type="entry name" value="DUF4283"/>
    <property type="match status" value="1"/>
</dbReference>
<feature type="domain" description="CCHC-type" evidence="3">
    <location>
        <begin position="132"/>
        <end position="145"/>
    </location>
</feature>
<feature type="compositionally biased region" description="Polar residues" evidence="2">
    <location>
        <begin position="263"/>
        <end position="277"/>
    </location>
</feature>
<feature type="compositionally biased region" description="Basic and acidic residues" evidence="2">
    <location>
        <begin position="179"/>
        <end position="196"/>
    </location>
</feature>
<dbReference type="PANTHER" id="PTHR31286">
    <property type="entry name" value="GLYCINE-RICH CELL WALL STRUCTURAL PROTEIN 1.8-LIKE"/>
    <property type="match status" value="1"/>
</dbReference>
<feature type="region of interest" description="Disordered" evidence="2">
    <location>
        <begin position="263"/>
        <end position="331"/>
    </location>
</feature>
<dbReference type="InterPro" id="IPR025558">
    <property type="entry name" value="DUF4283"/>
</dbReference>
<comment type="caution">
    <text evidence="4">The sequence shown here is derived from an EMBL/GenBank/DDBJ whole genome shotgun (WGS) entry which is preliminary data.</text>
</comment>
<feature type="region of interest" description="Disordered" evidence="2">
    <location>
        <begin position="171"/>
        <end position="226"/>
    </location>
</feature>
<evidence type="ECO:0000256" key="1">
    <source>
        <dbReference type="PROSITE-ProRule" id="PRU00047"/>
    </source>
</evidence>